<keyword evidence="1" id="KW-1003">Cell membrane</keyword>
<dbReference type="InterPro" id="IPR050490">
    <property type="entry name" value="Bact_solute-bd_prot1"/>
</dbReference>
<dbReference type="PANTHER" id="PTHR43649:SF33">
    <property type="entry name" value="POLYGALACTURONAN_RHAMNOGALACTURONAN-BINDING PROTEIN YTCQ"/>
    <property type="match status" value="1"/>
</dbReference>
<proteinExistence type="predicted"/>
<dbReference type="Gene3D" id="3.40.190.10">
    <property type="entry name" value="Periplasmic binding protein-like II"/>
    <property type="match status" value="2"/>
</dbReference>
<dbReference type="InterPro" id="IPR006059">
    <property type="entry name" value="SBP"/>
</dbReference>
<dbReference type="Proteomes" id="UP000287352">
    <property type="component" value="Unassembled WGS sequence"/>
</dbReference>
<dbReference type="OrthoDB" id="9798191at2"/>
<keyword evidence="3" id="KW-0472">Membrane</keyword>
<keyword evidence="5" id="KW-0449">Lipoprotein</keyword>
<evidence type="ECO:0000256" key="5">
    <source>
        <dbReference type="ARBA" id="ARBA00023288"/>
    </source>
</evidence>
<dbReference type="PANTHER" id="PTHR43649">
    <property type="entry name" value="ARABINOSE-BINDING PROTEIN-RELATED"/>
    <property type="match status" value="1"/>
</dbReference>
<protein>
    <submittedName>
        <fullName evidence="6">ABC transporter substrate-binding protein</fullName>
    </submittedName>
</protein>
<evidence type="ECO:0000256" key="2">
    <source>
        <dbReference type="ARBA" id="ARBA00022729"/>
    </source>
</evidence>
<keyword evidence="7" id="KW-1185">Reference proteome</keyword>
<evidence type="ECO:0000256" key="4">
    <source>
        <dbReference type="ARBA" id="ARBA00023139"/>
    </source>
</evidence>
<gene>
    <name evidence="6" type="ORF">KTT_49970</name>
</gene>
<evidence type="ECO:0000313" key="6">
    <source>
        <dbReference type="EMBL" id="GCE15138.1"/>
    </source>
</evidence>
<dbReference type="PROSITE" id="PS51318">
    <property type="entry name" value="TAT"/>
    <property type="match status" value="1"/>
</dbReference>
<dbReference type="SUPFAM" id="SSF53850">
    <property type="entry name" value="Periplasmic binding protein-like II"/>
    <property type="match status" value="1"/>
</dbReference>
<dbReference type="EMBL" id="BIFR01000002">
    <property type="protein sequence ID" value="GCE15138.1"/>
    <property type="molecule type" value="Genomic_DNA"/>
</dbReference>
<dbReference type="Pfam" id="PF01547">
    <property type="entry name" value="SBP_bac_1"/>
    <property type="match status" value="1"/>
</dbReference>
<evidence type="ECO:0000256" key="3">
    <source>
        <dbReference type="ARBA" id="ARBA00023136"/>
    </source>
</evidence>
<evidence type="ECO:0000313" key="7">
    <source>
        <dbReference type="Proteomes" id="UP000287352"/>
    </source>
</evidence>
<organism evidence="6 7">
    <name type="scientific">Tengunoibacter tsumagoiensis</name>
    <dbReference type="NCBI Taxonomy" id="2014871"/>
    <lineage>
        <taxon>Bacteria</taxon>
        <taxon>Bacillati</taxon>
        <taxon>Chloroflexota</taxon>
        <taxon>Ktedonobacteria</taxon>
        <taxon>Ktedonobacterales</taxon>
        <taxon>Dictyobacteraceae</taxon>
        <taxon>Tengunoibacter</taxon>
    </lineage>
</organism>
<name>A0A402A7T5_9CHLR</name>
<dbReference type="InterPro" id="IPR006311">
    <property type="entry name" value="TAT_signal"/>
</dbReference>
<dbReference type="AlphaFoldDB" id="A0A402A7T5"/>
<comment type="caution">
    <text evidence="6">The sequence shown here is derived from an EMBL/GenBank/DDBJ whole genome shotgun (WGS) entry which is preliminary data.</text>
</comment>
<evidence type="ECO:0000256" key="1">
    <source>
        <dbReference type="ARBA" id="ARBA00022475"/>
    </source>
</evidence>
<sequence length="431" mass="48401">MNERLTRRQLLKDASLLASTGVLMNACNQSTLTHATTEPTVVTAYSWLGPDNVQQNVVAFNALFDGFHQAHPDISIKWTLLSAEDYDMMLRVRVAAGTAADLLMLHPGTEMYRYINAGTLTDLSKETWTKYVEPGAQRVASYHQKIYGLPVGQSALGVIYNQKIFQELHLVVPSNWSEFLQTCRMLKAKGFTPLALGMNGAETAEYIPYAMAPSALYQHDLDFDERMRHEQATFSSSVWKDMLQDYLALYHQGFFTADPLHTTSDQAIQYIAEEKAAMIIEGNWSILSIQQANPGIQLGMFPLPYVTGDTLPWVSSAVSAVLGISAQTKVPEQAKTFLRYWSQPEVMKSFVETTLTYSSFSNVDVVMTSPVGDMIPYLKFGSYPFLNQQWPDGVQATMLRDIQELFSGTISIDQMLSDMDMVFQQHRTQVE</sequence>
<keyword evidence="4" id="KW-0564">Palmitate</keyword>
<accession>A0A402A7T5</accession>
<reference evidence="7" key="1">
    <citation type="submission" date="2018-12" db="EMBL/GenBank/DDBJ databases">
        <title>Tengunoibacter tsumagoiensis gen. nov., sp. nov., Dictyobacter kobayashii sp. nov., D. alpinus sp. nov., and D. joshuensis sp. nov. and description of Dictyobacteraceae fam. nov. within the order Ktedonobacterales isolated from Tengu-no-mugimeshi.</title>
        <authorList>
            <person name="Wang C.M."/>
            <person name="Zheng Y."/>
            <person name="Sakai Y."/>
            <person name="Toyoda A."/>
            <person name="Minakuchi Y."/>
            <person name="Abe K."/>
            <person name="Yokota A."/>
            <person name="Yabe S."/>
        </authorList>
    </citation>
    <scope>NUCLEOTIDE SEQUENCE [LARGE SCALE GENOMIC DNA]</scope>
    <source>
        <strain evidence="7">Uno3</strain>
    </source>
</reference>
<dbReference type="RefSeq" id="WP_126582640.1">
    <property type="nucleotide sequence ID" value="NZ_BIFR01000002.1"/>
</dbReference>
<keyword evidence="2" id="KW-0732">Signal</keyword>